<dbReference type="Proteomes" id="UP000663879">
    <property type="component" value="Unassembled WGS sequence"/>
</dbReference>
<dbReference type="EMBL" id="CAJNOC010000108">
    <property type="protein sequence ID" value="CAF0715666.1"/>
    <property type="molecule type" value="Genomic_DNA"/>
</dbReference>
<protein>
    <submittedName>
        <fullName evidence="3">Uncharacterized protein</fullName>
    </submittedName>
</protein>
<name>A0A813MDI5_9BILA</name>
<proteinExistence type="predicted"/>
<evidence type="ECO:0000256" key="2">
    <source>
        <dbReference type="SAM" id="MobiDB-lite"/>
    </source>
</evidence>
<keyword evidence="4" id="KW-1185">Reference proteome</keyword>
<reference evidence="3" key="1">
    <citation type="submission" date="2021-02" db="EMBL/GenBank/DDBJ databases">
        <authorList>
            <person name="Nowell W R."/>
        </authorList>
    </citation>
    <scope>NUCLEOTIDE SEQUENCE</scope>
    <source>
        <strain evidence="3">Ploen Becks lab</strain>
    </source>
</reference>
<dbReference type="OrthoDB" id="10630306at2759"/>
<organism evidence="3 4">
    <name type="scientific">Brachionus calyciflorus</name>
    <dbReference type="NCBI Taxonomy" id="104777"/>
    <lineage>
        <taxon>Eukaryota</taxon>
        <taxon>Metazoa</taxon>
        <taxon>Spiralia</taxon>
        <taxon>Gnathifera</taxon>
        <taxon>Rotifera</taxon>
        <taxon>Eurotatoria</taxon>
        <taxon>Monogononta</taxon>
        <taxon>Pseudotrocha</taxon>
        <taxon>Ploima</taxon>
        <taxon>Brachionidae</taxon>
        <taxon>Brachionus</taxon>
    </lineage>
</organism>
<comment type="caution">
    <text evidence="3">The sequence shown here is derived from an EMBL/GenBank/DDBJ whole genome shotgun (WGS) entry which is preliminary data.</text>
</comment>
<evidence type="ECO:0000313" key="3">
    <source>
        <dbReference type="EMBL" id="CAF0715666.1"/>
    </source>
</evidence>
<sequence length="421" mass="49099">MESPYKKVKSSSSESKCDSKENLTLPKRAVSDICLPQNEIRQPLKPLQILADISSNTQPLSMPETQPTTSKPSQTKSHEFCCVYRNNDKKFCVLKTCCIKAPSIDSISIGKTYDITIGKLTVKGIVKFLGNKPECFNQLKHLETYCSSQSSQKVTKRKTISIDSIKSINENEDSTQQLKNRIRELEKQLSEKEQIIDQQNEEIKIKRDIIEFYKNNFDNEKVQKIKSFCASFIEVFNSPDGKERFKQVQEYRDNWEQILQNHKDITVTAEMKKDFMAICEVELTFSGAFRKILFKILPDTFLWARNNRKIMEHKYGNIIDACVDFVKQKFPNFNKSQITRTISDMCYRSRQAYAKQGYTIVTKFDSITQTSCYDIFKNDDEKNSFEEGDNEELVDEYYDDLVEALDEYNQTDYQYQDVEEN</sequence>
<dbReference type="AlphaFoldDB" id="A0A813MDI5"/>
<gene>
    <name evidence="3" type="ORF">OXX778_LOCUS1609</name>
</gene>
<feature type="coiled-coil region" evidence="1">
    <location>
        <begin position="168"/>
        <end position="216"/>
    </location>
</feature>
<evidence type="ECO:0000313" key="4">
    <source>
        <dbReference type="Proteomes" id="UP000663879"/>
    </source>
</evidence>
<feature type="region of interest" description="Disordered" evidence="2">
    <location>
        <begin position="1"/>
        <end position="21"/>
    </location>
</feature>
<evidence type="ECO:0000256" key="1">
    <source>
        <dbReference type="SAM" id="Coils"/>
    </source>
</evidence>
<accession>A0A813MDI5</accession>
<keyword evidence="1" id="KW-0175">Coiled coil</keyword>